<proteinExistence type="predicted"/>
<accession>A0A9E6RAE9</accession>
<dbReference type="Proteomes" id="UP000825701">
    <property type="component" value="Chromosome"/>
</dbReference>
<protein>
    <submittedName>
        <fullName evidence="1">Uncharacterized protein</fullName>
    </submittedName>
</protein>
<organism evidence="1 2">
    <name type="scientific">Chenggangzhangella methanolivorans</name>
    <dbReference type="NCBI Taxonomy" id="1437009"/>
    <lineage>
        <taxon>Bacteria</taxon>
        <taxon>Pseudomonadati</taxon>
        <taxon>Pseudomonadota</taxon>
        <taxon>Alphaproteobacteria</taxon>
        <taxon>Hyphomicrobiales</taxon>
        <taxon>Methylopilaceae</taxon>
        <taxon>Chenggangzhangella</taxon>
    </lineage>
</organism>
<evidence type="ECO:0000313" key="2">
    <source>
        <dbReference type="Proteomes" id="UP000825701"/>
    </source>
</evidence>
<keyword evidence="2" id="KW-1185">Reference proteome</keyword>
<name>A0A9E6RAE9_9HYPH</name>
<dbReference type="RefSeq" id="WP_261402859.1">
    <property type="nucleotide sequence ID" value="NZ_CP081869.1"/>
</dbReference>
<dbReference type="AlphaFoldDB" id="A0A9E6RAE9"/>
<dbReference type="KEGG" id="cmet:K6K41_24315"/>
<gene>
    <name evidence="1" type="ORF">K6K41_24315</name>
</gene>
<dbReference type="EMBL" id="CP081869">
    <property type="protein sequence ID" value="QZN99753.1"/>
    <property type="molecule type" value="Genomic_DNA"/>
</dbReference>
<evidence type="ECO:0000313" key="1">
    <source>
        <dbReference type="EMBL" id="QZN99753.1"/>
    </source>
</evidence>
<sequence length="133" mass="15443">MSDLTIDEKLNAAQRRAREHTLEKHYFDAAQPFFPRGFTVYRRNSGHWDVSARQCPGRIRAWLEANPGSSTSETEGEARERAFRIRGEPGAVVVFDERWNPHRPHPREPLRFRSVAAAMLWISEEMMQDPPNV</sequence>
<reference evidence="1" key="1">
    <citation type="submission" date="2021-08" db="EMBL/GenBank/DDBJ databases">
        <authorList>
            <person name="Zhang H."/>
            <person name="Xu M."/>
            <person name="Yu Z."/>
            <person name="Yang L."/>
            <person name="Cai Y."/>
        </authorList>
    </citation>
    <scope>NUCLEOTIDE SEQUENCE</scope>
    <source>
        <strain evidence="1">CHL1</strain>
    </source>
</reference>